<dbReference type="AlphaFoldDB" id="A0A2X4T9T1"/>
<evidence type="ECO:0000313" key="3">
    <source>
        <dbReference type="Proteomes" id="UP000248731"/>
    </source>
</evidence>
<sequence length="74" mass="8833">MDSGYWQLQFEDWLRHHHQQDAAHDIYHFRRVWTTAQTLGESSPLTGWWFYRHVISMTLSAGRKIIRSGIAFPC</sequence>
<dbReference type="EMBL" id="LS483466">
    <property type="protein sequence ID" value="SQI23229.1"/>
    <property type="molecule type" value="Genomic_DNA"/>
</dbReference>
<gene>
    <name evidence="1" type="primary">yedJ_1</name>
    <name evidence="2" type="ORF">NCTC7295_02147</name>
    <name evidence="1" type="ORF">NCTC7307_02291</name>
</gene>
<dbReference type="EMBL" id="UGWZ01000001">
    <property type="protein sequence ID" value="SUG14511.1"/>
    <property type="molecule type" value="Genomic_DNA"/>
</dbReference>
<dbReference type="Proteomes" id="UP000254124">
    <property type="component" value="Unassembled WGS sequence"/>
</dbReference>
<evidence type="ECO:0000313" key="4">
    <source>
        <dbReference type="Proteomes" id="UP000254124"/>
    </source>
</evidence>
<dbReference type="GO" id="GO:0016787">
    <property type="term" value="F:hydrolase activity"/>
    <property type="evidence" value="ECO:0007669"/>
    <property type="project" value="UniProtKB-KW"/>
</dbReference>
<evidence type="ECO:0000313" key="1">
    <source>
        <dbReference type="EMBL" id="SQI23229.1"/>
    </source>
</evidence>
<organism evidence="1 3">
    <name type="scientific">Salmonella enterica subsp. arizonae</name>
    <dbReference type="NCBI Taxonomy" id="59203"/>
    <lineage>
        <taxon>Bacteria</taxon>
        <taxon>Pseudomonadati</taxon>
        <taxon>Pseudomonadota</taxon>
        <taxon>Gammaproteobacteria</taxon>
        <taxon>Enterobacterales</taxon>
        <taxon>Enterobacteriaceae</taxon>
        <taxon>Salmonella</taxon>
    </lineage>
</organism>
<keyword evidence="3" id="KW-1185">Reference proteome</keyword>
<reference evidence="3 4" key="1">
    <citation type="submission" date="2018-06" db="EMBL/GenBank/DDBJ databases">
        <authorList>
            <consortium name="Pathogen Informatics"/>
            <person name="Doyle S."/>
        </authorList>
    </citation>
    <scope>NUCLEOTIDE SEQUENCE [LARGE SCALE GENOMIC DNA]</scope>
    <source>
        <strain evidence="2 4">NCTC7295</strain>
        <strain evidence="1 3">NCTC7307</strain>
    </source>
</reference>
<proteinExistence type="predicted"/>
<accession>A0A2X4T9T1</accession>
<dbReference type="SUPFAM" id="SSF109604">
    <property type="entry name" value="HD-domain/PDEase-like"/>
    <property type="match status" value="1"/>
</dbReference>
<evidence type="ECO:0000313" key="2">
    <source>
        <dbReference type="EMBL" id="SUG14511.1"/>
    </source>
</evidence>
<dbReference type="Gene3D" id="1.10.3210.50">
    <property type="match status" value="1"/>
</dbReference>
<dbReference type="Proteomes" id="UP000248731">
    <property type="component" value="Chromosome 1"/>
</dbReference>
<name>A0A2X4T9T1_SALER</name>
<keyword evidence="1" id="KW-0378">Hydrolase</keyword>
<protein>
    <submittedName>
        <fullName evidence="1">Metal-dependent phospho hydrolase</fullName>
    </submittedName>
</protein>